<evidence type="ECO:0000256" key="4">
    <source>
        <dbReference type="SAM" id="MobiDB-lite"/>
    </source>
</evidence>
<comment type="similarity">
    <text evidence="1">Belongs to the peptidase C48 family.</text>
</comment>
<evidence type="ECO:0000256" key="1">
    <source>
        <dbReference type="ARBA" id="ARBA00005234"/>
    </source>
</evidence>
<evidence type="ECO:0000256" key="2">
    <source>
        <dbReference type="ARBA" id="ARBA00022670"/>
    </source>
</evidence>
<evidence type="ECO:0000259" key="6">
    <source>
        <dbReference type="Pfam" id="PF02902"/>
    </source>
</evidence>
<dbReference type="InterPro" id="IPR038765">
    <property type="entry name" value="Papain-like_cys_pep_sf"/>
</dbReference>
<feature type="region of interest" description="Disordered" evidence="4">
    <location>
        <begin position="559"/>
        <end position="588"/>
    </location>
</feature>
<dbReference type="EMBL" id="CP133622">
    <property type="protein sequence ID" value="WMV54309.1"/>
    <property type="molecule type" value="Genomic_DNA"/>
</dbReference>
<dbReference type="Pfam" id="PF09331">
    <property type="entry name" value="DUF1985"/>
    <property type="match status" value="1"/>
</dbReference>
<feature type="region of interest" description="Disordered" evidence="4">
    <location>
        <begin position="469"/>
        <end position="534"/>
    </location>
</feature>
<feature type="domain" description="Ubiquitin-like protease family profile" evidence="6">
    <location>
        <begin position="1081"/>
        <end position="1114"/>
    </location>
</feature>
<keyword evidence="9" id="KW-1185">Reference proteome</keyword>
<dbReference type="Pfam" id="PF02902">
    <property type="entry name" value="Peptidase_C48"/>
    <property type="match status" value="1"/>
</dbReference>
<dbReference type="AlphaFoldDB" id="A0AAF0UYY7"/>
<dbReference type="InterPro" id="IPR015410">
    <property type="entry name" value="DUF1985"/>
</dbReference>
<feature type="signal peptide" evidence="5">
    <location>
        <begin position="1"/>
        <end position="20"/>
    </location>
</feature>
<dbReference type="GO" id="GO:0008234">
    <property type="term" value="F:cysteine-type peptidase activity"/>
    <property type="evidence" value="ECO:0007669"/>
    <property type="project" value="InterPro"/>
</dbReference>
<evidence type="ECO:0000256" key="3">
    <source>
        <dbReference type="ARBA" id="ARBA00022801"/>
    </source>
</evidence>
<accession>A0AAF0UYY7</accession>
<evidence type="ECO:0008006" key="10">
    <source>
        <dbReference type="Google" id="ProtNLM"/>
    </source>
</evidence>
<sequence length="1172" mass="133914">MGSLILALGERLWWLLICRASPEFMVIVHRSWSQKHIYNRRKGSGLAVKRKSGKGSRLAVKRKRGKGRGLAAVALRWSSWMEKVVFANCLMGVFKWIVYRITRGIPHNIQNFGDFPSFDLCITQGLLENVGSAARMAHESSSKKKRVLWSETPDDQGKDRSDEVLLSVDEEASEFYVKDQPTKAPHIQCVFNNGIKADLIRNLHEHVYNVFRESTCFGNYMQMHGCCARGQIHRCCMALELNCSSRRAFVMRVNGSTLRFTLREFALISGLNCVSEEKDFIFDTTEPNRLMEQYFQGAKLIRKVDIMESFEAKVWGDNDQDGLKFAILFFIQTVIFSGERVTKKVPRLHFDLVESGMYSQFPWGKKYFYLLMKSLSKKMDSEKQFYRIGGMPIVIQAWLYECSSSIDFQVAQKVDDHIPRLLNWQTAKEIPRYKKLMRPYSVMLITRNITPNQRELAVLQLPPEGIENQGEVQYSDSSDDEPDEVISHCKDSDDDFQEHPPQTVKVKRKGKVGSSPSPVKKRKKKQLTDGSNQVAQKLEPRVIVKLPVKKDIVSKKVPKKPKVVLKQTESVSTDQTNTTSKDSDIPRASGSEVQVWLKELSDFRKEVKQEFVDIRKLINDNFKTVLTTINSKQNEQEVRHSDDPIVPPNLNDEERYRSPYTSIPEVISNQVQVVQGDKLGSGNLETINIPDVSDTKSVVPQTINNPDGIGSKSDDHEVFCLNTPVRNLIKVDEVFSSPRLIDPRVNQPSFVFDIPQKTFLGDSEKAHEHDEEQFPCPVPIQAMDPMNVTTDSQFELDDQFMPSLTSIKSSIAPQPTIIAGQTAQLPTIIAEHLTNTADQTTIDVQFGTSGERIMHDQPIINNEQTPLPTRRNRRPGPYNISPYLTNFGSSAGSSSSQPPIFELKHPFIFDLISGNYDISLWDAFRSWVCDGLLTKHDKKNHDQDHYKKHLAHFPAAINLGVLLINNKNWFYNLYFEGQLLNNTHIDVIFYYLRKKAKYEIGSSYKYTTVDCVFSSKISSIWEKYLDLDNDVGCADEEHVIGEYIRGYRMHAAIPWHMVDHVFVPVHVKNKFHWAQEENEFFDIVFINNVPQQTHGTLDCGIYMLAFAEYLSYEQGIPAGNLDASFLWSRYATLLWNYGQQKNDAGAISDNEAPPRHSRLNVALQDNDTIQID</sequence>
<protein>
    <recommendedName>
        <fullName evidence="10">Ulp1 protease family, C-terminal catalytic domain containing protein</fullName>
    </recommendedName>
</protein>
<organism evidence="8 9">
    <name type="scientific">Solanum verrucosum</name>
    <dbReference type="NCBI Taxonomy" id="315347"/>
    <lineage>
        <taxon>Eukaryota</taxon>
        <taxon>Viridiplantae</taxon>
        <taxon>Streptophyta</taxon>
        <taxon>Embryophyta</taxon>
        <taxon>Tracheophyta</taxon>
        <taxon>Spermatophyta</taxon>
        <taxon>Magnoliopsida</taxon>
        <taxon>eudicotyledons</taxon>
        <taxon>Gunneridae</taxon>
        <taxon>Pentapetalae</taxon>
        <taxon>asterids</taxon>
        <taxon>lamiids</taxon>
        <taxon>Solanales</taxon>
        <taxon>Solanaceae</taxon>
        <taxon>Solanoideae</taxon>
        <taxon>Solaneae</taxon>
        <taxon>Solanum</taxon>
    </lineage>
</organism>
<dbReference type="Proteomes" id="UP001234989">
    <property type="component" value="Chromosome 11"/>
</dbReference>
<keyword evidence="3" id="KW-0378">Hydrolase</keyword>
<feature type="domain" description="DUF1985" evidence="7">
    <location>
        <begin position="240"/>
        <end position="374"/>
    </location>
</feature>
<evidence type="ECO:0000256" key="5">
    <source>
        <dbReference type="SAM" id="SignalP"/>
    </source>
</evidence>
<feature type="chain" id="PRO_5042272649" description="Ulp1 protease family, C-terminal catalytic domain containing protein" evidence="5">
    <location>
        <begin position="21"/>
        <end position="1172"/>
    </location>
</feature>
<evidence type="ECO:0000313" key="8">
    <source>
        <dbReference type="EMBL" id="WMV54309.1"/>
    </source>
</evidence>
<dbReference type="PANTHER" id="PTHR48474:SF1">
    <property type="entry name" value="DUF1985 DOMAIN-CONTAINING PROTEIN"/>
    <property type="match status" value="1"/>
</dbReference>
<keyword evidence="2" id="KW-0645">Protease</keyword>
<dbReference type="PANTHER" id="PTHR48474">
    <property type="entry name" value="DUF1985 DOMAIN-CONTAINING PROTEIN"/>
    <property type="match status" value="1"/>
</dbReference>
<feature type="compositionally biased region" description="Polar residues" evidence="4">
    <location>
        <begin position="567"/>
        <end position="580"/>
    </location>
</feature>
<feature type="region of interest" description="Disordered" evidence="4">
    <location>
        <begin position="632"/>
        <end position="651"/>
    </location>
</feature>
<evidence type="ECO:0000313" key="9">
    <source>
        <dbReference type="Proteomes" id="UP001234989"/>
    </source>
</evidence>
<feature type="compositionally biased region" description="Basic and acidic residues" evidence="4">
    <location>
        <begin position="634"/>
        <end position="643"/>
    </location>
</feature>
<proteinExistence type="inferred from homology"/>
<gene>
    <name evidence="8" type="ORF">MTR67_047694</name>
</gene>
<dbReference type="SUPFAM" id="SSF54001">
    <property type="entry name" value="Cysteine proteinases"/>
    <property type="match status" value="1"/>
</dbReference>
<dbReference type="InterPro" id="IPR003653">
    <property type="entry name" value="Peptidase_C48_C"/>
</dbReference>
<name>A0AAF0UYY7_SOLVR</name>
<keyword evidence="5" id="KW-0732">Signal</keyword>
<evidence type="ECO:0000259" key="7">
    <source>
        <dbReference type="Pfam" id="PF09331"/>
    </source>
</evidence>
<reference evidence="8" key="1">
    <citation type="submission" date="2023-08" db="EMBL/GenBank/DDBJ databases">
        <title>A de novo genome assembly of Solanum verrucosum Schlechtendal, a Mexican diploid species geographically isolated from the other diploid A-genome species in potato relatives.</title>
        <authorList>
            <person name="Hosaka K."/>
        </authorList>
    </citation>
    <scope>NUCLEOTIDE SEQUENCE</scope>
    <source>
        <tissue evidence="8">Young leaves</tissue>
    </source>
</reference>
<dbReference type="GO" id="GO:0006508">
    <property type="term" value="P:proteolysis"/>
    <property type="evidence" value="ECO:0007669"/>
    <property type="project" value="UniProtKB-KW"/>
</dbReference>
<dbReference type="Gene3D" id="3.40.395.10">
    <property type="entry name" value="Adenoviral Proteinase, Chain A"/>
    <property type="match status" value="2"/>
</dbReference>